<comment type="caution">
    <text evidence="1">The sequence shown here is derived from an EMBL/GenBank/DDBJ whole genome shotgun (WGS) entry which is preliminary data.</text>
</comment>
<reference evidence="2" key="1">
    <citation type="journal article" date="2022" name="Mol. Ecol. Resour.">
        <title>The genomes of chicory, endive, great burdock and yacon provide insights into Asteraceae palaeo-polyploidization history and plant inulin production.</title>
        <authorList>
            <person name="Fan W."/>
            <person name="Wang S."/>
            <person name="Wang H."/>
            <person name="Wang A."/>
            <person name="Jiang F."/>
            <person name="Liu H."/>
            <person name="Zhao H."/>
            <person name="Xu D."/>
            <person name="Zhang Y."/>
        </authorList>
    </citation>
    <scope>NUCLEOTIDE SEQUENCE [LARGE SCALE GENOMIC DNA]</scope>
    <source>
        <strain evidence="2">cv. Niubang</strain>
    </source>
</reference>
<keyword evidence="2" id="KW-1185">Reference proteome</keyword>
<accession>A0ACB8XQS3</accession>
<evidence type="ECO:0000313" key="1">
    <source>
        <dbReference type="EMBL" id="KAI3672704.1"/>
    </source>
</evidence>
<evidence type="ECO:0000313" key="2">
    <source>
        <dbReference type="Proteomes" id="UP001055879"/>
    </source>
</evidence>
<dbReference type="EMBL" id="CM042061">
    <property type="protein sequence ID" value="KAI3672704.1"/>
    <property type="molecule type" value="Genomic_DNA"/>
</dbReference>
<protein>
    <submittedName>
        <fullName evidence="1">Uncharacterized protein</fullName>
    </submittedName>
</protein>
<reference evidence="1 2" key="2">
    <citation type="journal article" date="2022" name="Mol. Ecol. Resour.">
        <title>The genomes of chicory, endive, great burdock and yacon provide insights into Asteraceae paleo-polyploidization history and plant inulin production.</title>
        <authorList>
            <person name="Fan W."/>
            <person name="Wang S."/>
            <person name="Wang H."/>
            <person name="Wang A."/>
            <person name="Jiang F."/>
            <person name="Liu H."/>
            <person name="Zhao H."/>
            <person name="Xu D."/>
            <person name="Zhang Y."/>
        </authorList>
    </citation>
    <scope>NUCLEOTIDE SEQUENCE [LARGE SCALE GENOMIC DNA]</scope>
    <source>
        <strain evidence="2">cv. Niubang</strain>
    </source>
</reference>
<gene>
    <name evidence="1" type="ORF">L6452_38801</name>
</gene>
<name>A0ACB8XQS3_ARCLA</name>
<dbReference type="Proteomes" id="UP001055879">
    <property type="component" value="Linkage Group LG15"/>
</dbReference>
<sequence>MCLMGKEVKGDDSEDETSDKVMNLSESDFMVELQDLQNKLKKEKSRVEMKNQKIFDLNKTVIGNKDLIDSLCKSVSDFQQEKDCFESKISNFESKLSKSVSEKQESVRKAFKLQVENKNLEKKVNGLEAKLYTRGQTDQTIFLNTPNEEADVREKWSLGYENPHYLKKAIRKQSALYNFNFLYAAAKYPHLKPKFVTKSFNEVEAKEDEKRKNLKKMQLSFCYQKLNDSYLSEKPKVLSNNYFASYSITEMEAKPIKAKIYVPPLILESKIIKLENVLTDERILVDIEQNVFSTVLKNTDLKVESQKCSTSSKALHTSEVDLDDLFTFANDFLNSDEGYVDEIDLFDYNATLPGHSTFVINGEALTSVHEIGESSIKVGESVSMNVDYYAKAKKQKKWHSQKQTNTGYGDVIQDNVTITMVSYVEVLGNNLFSIGQLCDKNLEVNFKAKRCSVRTEDGKELLVGTRKSNLYTINLSKFQTNNQHVKRVMKRAAHKPKPEPSTSSPLELLHIDLYGPMRTQSIGGKKYVLRSVKLLRMDNGTQFKNKTVEDYLASVGITHQFSAAWMPEQNGVVERRNRTLVEAARTMISQSDLPLFLWAEVVSTACYTQNRSIIHTRSGMLASGQFSPEPMSNETNSDKTSTSTSHLSELDLLFEFFYDEFLGSKLPKSVKETQIQTHTPMVEVVPDHIEPEVTNSVGCTVIPNQQTDQAIPTEISLQETSTAPPTDVEQQVKESGYLDENHGQSTFNPLPHEHKIEPTRVSEALADSDWVTVMQEELNQFEFESLETCYRQEEGIDYDETCTPIARIEAIRMFLAYVAHKNFTVYQMDVKTALLNGILKEEVYVSQPKCFGNLDKPDHVYILDKALYGLKQAPQDWYEAKYIFDILRKFKMETCKPIGTPMAPGTKIDMDPSGKPVDVRTYRGRIGSLMYLTSSRPDIMFSTCLCARYQANPKESHLSVVKWIFRYLKGTADLGLWYPKDIGFELTAYSDVDHACCMLDRKSTSGHIQFLGDKLVSWASKKQLCVSTSTAEAEYVVVASYCSQVLWMRTQLRNYGFKFNKIPIYCDSKSAIAISANHVQHTNTKHIDVRGSKSKSKR</sequence>
<proteinExistence type="predicted"/>
<organism evidence="1 2">
    <name type="scientific">Arctium lappa</name>
    <name type="common">Greater burdock</name>
    <name type="synonym">Lappa major</name>
    <dbReference type="NCBI Taxonomy" id="4217"/>
    <lineage>
        <taxon>Eukaryota</taxon>
        <taxon>Viridiplantae</taxon>
        <taxon>Streptophyta</taxon>
        <taxon>Embryophyta</taxon>
        <taxon>Tracheophyta</taxon>
        <taxon>Spermatophyta</taxon>
        <taxon>Magnoliopsida</taxon>
        <taxon>eudicotyledons</taxon>
        <taxon>Gunneridae</taxon>
        <taxon>Pentapetalae</taxon>
        <taxon>asterids</taxon>
        <taxon>campanulids</taxon>
        <taxon>Asterales</taxon>
        <taxon>Asteraceae</taxon>
        <taxon>Carduoideae</taxon>
        <taxon>Cardueae</taxon>
        <taxon>Arctiinae</taxon>
        <taxon>Arctium</taxon>
    </lineage>
</organism>